<accession>A0ABQ7HHY6</accession>
<keyword evidence="1" id="KW-0472">Membrane</keyword>
<sequence length="114" mass="13740">MFKAWKSVFDLEKVKEMKKERFECHLYGTLIAILVTQTFLFQARMYWHQKEDIEISERKALDLLQSYWHQLLLRSHMAEINLFSLLSLLRKHAKKGRRKGEETASDIVTKLEIW</sequence>
<dbReference type="InterPro" id="IPR012337">
    <property type="entry name" value="RNaseH-like_sf"/>
</dbReference>
<gene>
    <name evidence="2" type="ORF">GS8_883</name>
</gene>
<feature type="transmembrane region" description="Helical" evidence="1">
    <location>
        <begin position="67"/>
        <end position="89"/>
    </location>
</feature>
<protein>
    <submittedName>
        <fullName evidence="2">IS231-related transposase</fullName>
    </submittedName>
</protein>
<dbReference type="SUPFAM" id="SSF53098">
    <property type="entry name" value="Ribonuclease H-like"/>
    <property type="match status" value="1"/>
</dbReference>
<comment type="caution">
    <text evidence="2">The sequence shown here is derived from an EMBL/GenBank/DDBJ whole genome shotgun (WGS) entry which is preliminary data.</text>
</comment>
<evidence type="ECO:0000313" key="3">
    <source>
        <dbReference type="Proteomes" id="UP000773850"/>
    </source>
</evidence>
<reference evidence="2 3" key="1">
    <citation type="submission" date="2016-03" db="EMBL/GenBank/DDBJ databases">
        <title>Spore heat resistance.</title>
        <authorList>
            <person name="Boekhorst J."/>
            <person name="Berendsen E.M."/>
            <person name="Wells-Bennik M.H."/>
            <person name="Kuipers O.P."/>
        </authorList>
    </citation>
    <scope>NUCLEOTIDE SEQUENCE [LARGE SCALE GENOMIC DNA]</scope>
    <source>
        <strain evidence="2 3">GS8</strain>
    </source>
</reference>
<organism evidence="2 3">
    <name type="scientific">Geobacillus stearothermophilus</name>
    <name type="common">Bacillus stearothermophilus</name>
    <dbReference type="NCBI Taxonomy" id="1422"/>
    <lineage>
        <taxon>Bacteria</taxon>
        <taxon>Bacillati</taxon>
        <taxon>Bacillota</taxon>
        <taxon>Bacilli</taxon>
        <taxon>Bacillales</taxon>
        <taxon>Anoxybacillaceae</taxon>
        <taxon>Geobacillus</taxon>
    </lineage>
</organism>
<proteinExistence type="predicted"/>
<evidence type="ECO:0000256" key="1">
    <source>
        <dbReference type="SAM" id="Phobius"/>
    </source>
</evidence>
<dbReference type="EMBL" id="LUCS01000015">
    <property type="protein sequence ID" value="KAF6511809.1"/>
    <property type="molecule type" value="Genomic_DNA"/>
</dbReference>
<keyword evidence="1" id="KW-1133">Transmembrane helix</keyword>
<dbReference type="Proteomes" id="UP000773850">
    <property type="component" value="Unassembled WGS sequence"/>
</dbReference>
<feature type="transmembrane region" description="Helical" evidence="1">
    <location>
        <begin position="26"/>
        <end position="47"/>
    </location>
</feature>
<keyword evidence="1" id="KW-0812">Transmembrane</keyword>
<keyword evidence="3" id="KW-1185">Reference proteome</keyword>
<name>A0ABQ7HHY6_GEOSE</name>
<evidence type="ECO:0000313" key="2">
    <source>
        <dbReference type="EMBL" id="KAF6511809.1"/>
    </source>
</evidence>